<dbReference type="InterPro" id="IPR035906">
    <property type="entry name" value="MetI-like_sf"/>
</dbReference>
<dbReference type="PANTHER" id="PTHR43744">
    <property type="entry name" value="ABC TRANSPORTER PERMEASE PROTEIN MG189-RELATED-RELATED"/>
    <property type="match status" value="1"/>
</dbReference>
<feature type="transmembrane region" description="Helical" evidence="7">
    <location>
        <begin position="16"/>
        <end position="34"/>
    </location>
</feature>
<comment type="caution">
    <text evidence="9">The sequence shown here is derived from an EMBL/GenBank/DDBJ whole genome shotgun (WGS) entry which is preliminary data.</text>
</comment>
<evidence type="ECO:0000259" key="8">
    <source>
        <dbReference type="PROSITE" id="PS50928"/>
    </source>
</evidence>
<dbReference type="Proteomes" id="UP000634672">
    <property type="component" value="Unassembled WGS sequence"/>
</dbReference>
<evidence type="ECO:0000256" key="1">
    <source>
        <dbReference type="ARBA" id="ARBA00004651"/>
    </source>
</evidence>
<keyword evidence="3" id="KW-1003">Cell membrane</keyword>
<name>A0ABR7H9N2_9FIRM</name>
<protein>
    <submittedName>
        <fullName evidence="9">Carbohydrate ABC transporter permease</fullName>
    </submittedName>
</protein>
<keyword evidence="6 7" id="KW-0472">Membrane</keyword>
<feature type="domain" description="ABC transmembrane type-1" evidence="8">
    <location>
        <begin position="77"/>
        <end position="280"/>
    </location>
</feature>
<evidence type="ECO:0000313" key="9">
    <source>
        <dbReference type="EMBL" id="MBC5709899.1"/>
    </source>
</evidence>
<feature type="transmembrane region" description="Helical" evidence="7">
    <location>
        <begin position="259"/>
        <end position="280"/>
    </location>
</feature>
<dbReference type="EMBL" id="JACOPB010000008">
    <property type="protein sequence ID" value="MBC5709899.1"/>
    <property type="molecule type" value="Genomic_DNA"/>
</dbReference>
<dbReference type="PROSITE" id="PS50928">
    <property type="entry name" value="ABC_TM1"/>
    <property type="match status" value="1"/>
</dbReference>
<dbReference type="SUPFAM" id="SSF161098">
    <property type="entry name" value="MetI-like"/>
    <property type="match status" value="1"/>
</dbReference>
<keyword evidence="2 7" id="KW-0813">Transport</keyword>
<evidence type="ECO:0000256" key="4">
    <source>
        <dbReference type="ARBA" id="ARBA00022692"/>
    </source>
</evidence>
<dbReference type="InterPro" id="IPR000515">
    <property type="entry name" value="MetI-like"/>
</dbReference>
<organism evidence="9 10">
    <name type="scientific">Hungatella hominis</name>
    <dbReference type="NCBI Taxonomy" id="2763050"/>
    <lineage>
        <taxon>Bacteria</taxon>
        <taxon>Bacillati</taxon>
        <taxon>Bacillota</taxon>
        <taxon>Clostridia</taxon>
        <taxon>Lachnospirales</taxon>
        <taxon>Lachnospiraceae</taxon>
        <taxon>Hungatella</taxon>
    </lineage>
</organism>
<sequence length="295" mass="33478">MLQTCTLQWRKQRLKIGLTLLIIMLSIIFLYPFFVMLMTSFKSAAEFQQAGSNLLPLHFTLSNYTGAMKTGNWLRYFENSLFITAVTVALSIILNSMAAYAFSRLHFPMRDFLFAFSLVAMLIPEQVIMIPVFLRLRAFPFAGGNNWLGQEGTGLLNTYWGLILPFIAHPFGVFFCRQAFLSFPSALDEAAVLDGCSKFRIFWNIYLPLSKPTLVTLALLKVVTTWNQYTWPLILTNSDSMKTVQLALSNFSTEFTTNWGYLLSATTLILLPVVVLFLFFQKYYVSGIMTSGIKG</sequence>
<gene>
    <name evidence="9" type="ORF">H8S75_18235</name>
</gene>
<feature type="transmembrane region" description="Helical" evidence="7">
    <location>
        <begin position="158"/>
        <end position="180"/>
    </location>
</feature>
<accession>A0ABR7H9N2</accession>
<evidence type="ECO:0000256" key="3">
    <source>
        <dbReference type="ARBA" id="ARBA00022475"/>
    </source>
</evidence>
<evidence type="ECO:0000256" key="2">
    <source>
        <dbReference type="ARBA" id="ARBA00022448"/>
    </source>
</evidence>
<dbReference type="CDD" id="cd06261">
    <property type="entry name" value="TM_PBP2"/>
    <property type="match status" value="1"/>
</dbReference>
<keyword evidence="4 7" id="KW-0812">Transmembrane</keyword>
<keyword evidence="10" id="KW-1185">Reference proteome</keyword>
<evidence type="ECO:0000256" key="7">
    <source>
        <dbReference type="RuleBase" id="RU363032"/>
    </source>
</evidence>
<dbReference type="PANTHER" id="PTHR43744:SF12">
    <property type="entry name" value="ABC TRANSPORTER PERMEASE PROTEIN MG189-RELATED"/>
    <property type="match status" value="1"/>
</dbReference>
<comment type="subcellular location">
    <subcellularLocation>
        <location evidence="1 7">Cell membrane</location>
        <topology evidence="1 7">Multi-pass membrane protein</topology>
    </subcellularLocation>
</comment>
<dbReference type="Gene3D" id="1.10.3720.10">
    <property type="entry name" value="MetI-like"/>
    <property type="match status" value="1"/>
</dbReference>
<keyword evidence="5 7" id="KW-1133">Transmembrane helix</keyword>
<feature type="transmembrane region" description="Helical" evidence="7">
    <location>
        <begin position="114"/>
        <end position="138"/>
    </location>
</feature>
<feature type="transmembrane region" description="Helical" evidence="7">
    <location>
        <begin position="81"/>
        <end position="102"/>
    </location>
</feature>
<evidence type="ECO:0000313" key="10">
    <source>
        <dbReference type="Proteomes" id="UP000634672"/>
    </source>
</evidence>
<reference evidence="9 10" key="1">
    <citation type="submission" date="2020-08" db="EMBL/GenBank/DDBJ databases">
        <title>Genome public.</title>
        <authorList>
            <person name="Liu C."/>
            <person name="Sun Q."/>
        </authorList>
    </citation>
    <scope>NUCLEOTIDE SEQUENCE [LARGE SCALE GENOMIC DNA]</scope>
    <source>
        <strain evidence="9 10">NSJ-66</strain>
    </source>
</reference>
<evidence type="ECO:0000256" key="6">
    <source>
        <dbReference type="ARBA" id="ARBA00023136"/>
    </source>
</evidence>
<dbReference type="Pfam" id="PF00528">
    <property type="entry name" value="BPD_transp_1"/>
    <property type="match status" value="1"/>
</dbReference>
<proteinExistence type="inferred from homology"/>
<comment type="similarity">
    <text evidence="7">Belongs to the binding-protein-dependent transport system permease family.</text>
</comment>
<evidence type="ECO:0000256" key="5">
    <source>
        <dbReference type="ARBA" id="ARBA00022989"/>
    </source>
</evidence>
<dbReference type="RefSeq" id="WP_187022863.1">
    <property type="nucleotide sequence ID" value="NZ_JACOPB010000008.1"/>
</dbReference>